<name>A0A1J5Q7N0_9ZZZZ</name>
<dbReference type="PANTHER" id="PTHR47163">
    <property type="entry name" value="DDE_TNP_IS1595 DOMAIN-CONTAINING PROTEIN"/>
    <property type="match status" value="1"/>
</dbReference>
<evidence type="ECO:0000259" key="1">
    <source>
        <dbReference type="SMART" id="SM01126"/>
    </source>
</evidence>
<evidence type="ECO:0000313" key="2">
    <source>
        <dbReference type="EMBL" id="OIQ73475.1"/>
    </source>
</evidence>
<organism evidence="2">
    <name type="scientific">mine drainage metagenome</name>
    <dbReference type="NCBI Taxonomy" id="410659"/>
    <lineage>
        <taxon>unclassified sequences</taxon>
        <taxon>metagenomes</taxon>
        <taxon>ecological metagenomes</taxon>
    </lineage>
</organism>
<dbReference type="NCBIfam" id="NF033547">
    <property type="entry name" value="transpos_IS1595"/>
    <property type="match status" value="1"/>
</dbReference>
<proteinExistence type="predicted"/>
<dbReference type="InterPro" id="IPR053164">
    <property type="entry name" value="IS1016-like_transposase"/>
</dbReference>
<dbReference type="InterPro" id="IPR024445">
    <property type="entry name" value="Tnp_ISXO2-like"/>
</dbReference>
<dbReference type="PANTHER" id="PTHR47163:SF2">
    <property type="entry name" value="SI:DKEY-17M8.2"/>
    <property type="match status" value="1"/>
</dbReference>
<accession>A0A1J5Q7N0</accession>
<dbReference type="Pfam" id="PF12760">
    <property type="entry name" value="Zn_ribbon_IS1595"/>
    <property type="match status" value="1"/>
</dbReference>
<dbReference type="Pfam" id="PF12762">
    <property type="entry name" value="DDE_Tnp_IS1595"/>
    <property type="match status" value="1"/>
</dbReference>
<gene>
    <name evidence="2" type="ORF">GALL_448890</name>
</gene>
<protein>
    <submittedName>
        <fullName evidence="2">ISXO2-like transposase domain protein</fullName>
    </submittedName>
</protein>
<reference evidence="2" key="1">
    <citation type="submission" date="2016-10" db="EMBL/GenBank/DDBJ databases">
        <title>Sequence of Gallionella enrichment culture.</title>
        <authorList>
            <person name="Poehlein A."/>
            <person name="Muehling M."/>
            <person name="Daniel R."/>
        </authorList>
    </citation>
    <scope>NUCLEOTIDE SEQUENCE</scope>
</reference>
<dbReference type="InterPro" id="IPR024442">
    <property type="entry name" value="Transposase_Zn_ribbon"/>
</dbReference>
<comment type="caution">
    <text evidence="2">The sequence shown here is derived from an EMBL/GenBank/DDBJ whole genome shotgun (WGS) entry which is preliminary data.</text>
</comment>
<dbReference type="EMBL" id="MLJW01002855">
    <property type="protein sequence ID" value="OIQ73475.1"/>
    <property type="molecule type" value="Genomic_DNA"/>
</dbReference>
<dbReference type="SMART" id="SM01126">
    <property type="entry name" value="DDE_Tnp_IS1595"/>
    <property type="match status" value="1"/>
</dbReference>
<feature type="domain" description="ISXO2-like transposase" evidence="1">
    <location>
        <begin position="127"/>
        <end position="277"/>
    </location>
</feature>
<sequence>MCDLTNPAFSDETKAREFLEASRWPDGAVCPHCGQLETVKPLGGKSMGPGWYFCSDCREKFTVRVGTLYERSHIPLHKWLAATHLMVSSKKGISAHQLHRLLGITYKSAWFMAHRIREAMTPIKVGPLGGHGKVVEADTTYIGGKEANKHRNKRDSKKIGGMGKQIVHSLVERNGEARSHHIANISGKTLRPLVVTHVSRKSTLMTDTAGGYMGVGKEFARHEMVDHGDGEYVRDDAHSNTVESYFATLKRGINGVYHHVSEAHLKRYLAEFDFRYNNRAKLGVSDGERAAKALLGIEGKRLTYRPADEAAHL</sequence>
<dbReference type="AlphaFoldDB" id="A0A1J5Q7N0"/>